<evidence type="ECO:0000313" key="2">
    <source>
        <dbReference type="EMBL" id="OTG26002.1"/>
    </source>
</evidence>
<evidence type="ECO:0000313" key="3">
    <source>
        <dbReference type="Proteomes" id="UP000215914"/>
    </source>
</evidence>
<dbReference type="InParanoid" id="A0A251UTB2"/>
<name>A0A251UTB2_HELAN</name>
<reference evidence="1 3" key="1">
    <citation type="journal article" date="2017" name="Nature">
        <title>The sunflower genome provides insights into oil metabolism, flowering and Asterid evolution.</title>
        <authorList>
            <person name="Badouin H."/>
            <person name="Gouzy J."/>
            <person name="Grassa C.J."/>
            <person name="Murat F."/>
            <person name="Staton S.E."/>
            <person name="Cottret L."/>
            <person name="Lelandais-Briere C."/>
            <person name="Owens G.L."/>
            <person name="Carrere S."/>
            <person name="Mayjonade B."/>
            <person name="Legrand L."/>
            <person name="Gill N."/>
            <person name="Kane N.C."/>
            <person name="Bowers J.E."/>
            <person name="Hubner S."/>
            <person name="Bellec A."/>
            <person name="Berard A."/>
            <person name="Berges H."/>
            <person name="Blanchet N."/>
            <person name="Boniface M.C."/>
            <person name="Brunel D."/>
            <person name="Catrice O."/>
            <person name="Chaidir N."/>
            <person name="Claudel C."/>
            <person name="Donnadieu C."/>
            <person name="Faraut T."/>
            <person name="Fievet G."/>
            <person name="Helmstetter N."/>
            <person name="King M."/>
            <person name="Knapp S.J."/>
            <person name="Lai Z."/>
            <person name="Le Paslier M.C."/>
            <person name="Lippi Y."/>
            <person name="Lorenzon L."/>
            <person name="Mandel J.R."/>
            <person name="Marage G."/>
            <person name="Marchand G."/>
            <person name="Marquand E."/>
            <person name="Bret-Mestries E."/>
            <person name="Morien E."/>
            <person name="Nambeesan S."/>
            <person name="Nguyen T."/>
            <person name="Pegot-Espagnet P."/>
            <person name="Pouilly N."/>
            <person name="Raftis F."/>
            <person name="Sallet E."/>
            <person name="Schiex T."/>
            <person name="Thomas J."/>
            <person name="Vandecasteele C."/>
            <person name="Vares D."/>
            <person name="Vear F."/>
            <person name="Vautrin S."/>
            <person name="Crespi M."/>
            <person name="Mangin B."/>
            <person name="Burke J.M."/>
            <person name="Salse J."/>
            <person name="Munos S."/>
            <person name="Vincourt P."/>
            <person name="Rieseberg L.H."/>
            <person name="Langlade N.B."/>
        </authorList>
    </citation>
    <scope>NUCLEOTIDE SEQUENCE [LARGE SCALE GENOMIC DNA]</scope>
    <source>
        <strain evidence="3">cv. SF193</strain>
        <tissue evidence="1">Leaves</tissue>
    </source>
</reference>
<reference evidence="1" key="3">
    <citation type="submission" date="2020-06" db="EMBL/GenBank/DDBJ databases">
        <title>Helianthus annuus Genome sequencing and assembly Release 2.</title>
        <authorList>
            <person name="Gouzy J."/>
            <person name="Langlade N."/>
            <person name="Munos S."/>
        </authorList>
    </citation>
    <scope>NUCLEOTIDE SEQUENCE</scope>
    <source>
        <tissue evidence="1">Leaves</tissue>
    </source>
</reference>
<reference evidence="2" key="2">
    <citation type="submission" date="2017-02" db="EMBL/GenBank/DDBJ databases">
        <title>Sunflower complete genome.</title>
        <authorList>
            <person name="Langlade N."/>
            <person name="Munos S."/>
        </authorList>
    </citation>
    <scope>NUCLEOTIDE SEQUENCE [LARGE SCALE GENOMIC DNA]</scope>
    <source>
        <tissue evidence="2">Leaves</tissue>
    </source>
</reference>
<sequence>MCLSHIDCFSWSLHTSQPWLQKSLGAPYQRRSLTNSRACNELPPKKTAATYSFLSELCKQETGKQL</sequence>
<dbReference type="EMBL" id="CM007894">
    <property type="protein sequence ID" value="OTG26002.1"/>
    <property type="molecule type" value="Genomic_DNA"/>
</dbReference>
<protein>
    <submittedName>
        <fullName evidence="2">Uncharacterized protein</fullName>
    </submittedName>
</protein>
<evidence type="ECO:0000313" key="1">
    <source>
        <dbReference type="EMBL" id="KAF5806618.1"/>
    </source>
</evidence>
<accession>A0A251UTB2</accession>
<dbReference type="EMBL" id="MNCJ02000320">
    <property type="protein sequence ID" value="KAF5806618.1"/>
    <property type="molecule type" value="Genomic_DNA"/>
</dbReference>
<keyword evidence="3" id="KW-1185">Reference proteome</keyword>
<proteinExistence type="predicted"/>
<dbReference type="AlphaFoldDB" id="A0A251UTB2"/>
<organism evidence="2 3">
    <name type="scientific">Helianthus annuus</name>
    <name type="common">Common sunflower</name>
    <dbReference type="NCBI Taxonomy" id="4232"/>
    <lineage>
        <taxon>Eukaryota</taxon>
        <taxon>Viridiplantae</taxon>
        <taxon>Streptophyta</taxon>
        <taxon>Embryophyta</taxon>
        <taxon>Tracheophyta</taxon>
        <taxon>Spermatophyta</taxon>
        <taxon>Magnoliopsida</taxon>
        <taxon>eudicotyledons</taxon>
        <taxon>Gunneridae</taxon>
        <taxon>Pentapetalae</taxon>
        <taxon>asterids</taxon>
        <taxon>campanulids</taxon>
        <taxon>Asterales</taxon>
        <taxon>Asteraceae</taxon>
        <taxon>Asteroideae</taxon>
        <taxon>Heliantheae alliance</taxon>
        <taxon>Heliantheae</taxon>
        <taxon>Helianthus</taxon>
    </lineage>
</organism>
<dbReference type="Gramene" id="mRNA:HanXRQr2_Chr05g0223531">
    <property type="protein sequence ID" value="mRNA:HanXRQr2_Chr05g0223531"/>
    <property type="gene ID" value="HanXRQr2_Chr05g0223531"/>
</dbReference>
<gene>
    <name evidence="2" type="ORF">HannXRQ_Chr05g0153851</name>
    <name evidence="1" type="ORF">HanXRQr2_Chr05g0223531</name>
</gene>
<dbReference type="Proteomes" id="UP000215914">
    <property type="component" value="Chromosome 5"/>
</dbReference>